<gene>
    <name evidence="2" type="ORF">PPENT_87.1.T0110354</name>
</gene>
<keyword evidence="3" id="KW-1185">Reference proteome</keyword>
<dbReference type="PROSITE" id="PS50042">
    <property type="entry name" value="CNMP_BINDING_3"/>
    <property type="match status" value="1"/>
</dbReference>
<protein>
    <recommendedName>
        <fullName evidence="1">Cyclic nucleotide-binding domain-containing protein</fullName>
    </recommendedName>
</protein>
<dbReference type="AlphaFoldDB" id="A0A8S1SWL2"/>
<accession>A0A8S1SWL2</accession>
<evidence type="ECO:0000313" key="3">
    <source>
        <dbReference type="Proteomes" id="UP000689195"/>
    </source>
</evidence>
<feature type="domain" description="Cyclic nucleotide-binding" evidence="1">
    <location>
        <begin position="130"/>
        <end position="255"/>
    </location>
</feature>
<dbReference type="InterPro" id="IPR000595">
    <property type="entry name" value="cNMP-bd_dom"/>
</dbReference>
<sequence>MHLIPKLIKQQKTQEDISIIHDYLSQLHQFQAPYEIIKDISKRIGYAYFEKGQNVQKNNNMAYFVIKGILKTYENLEIQADMWYEGEIAFEAQTETHCFTLPLSIYKRLTACHSQMFQLKLKTLISNLPILEKVNYRIQDQLIKGFQEVKFVNKDFVLKMDDTGSSLFILQHGILIVSKIYQKTLSQYEKLILPKKFWFDDIILGKLIDQGFIGEEFIQCDKALYNVQVASKTATLLMISIQQLQQISQQVYQTIYKISIENQALREEIYKEKCQELEKYWQNTNKTQILNQDIKKSISFKVIKKQQSSSQDQQCQTIDDHMQFIISNLSYKKMPTFIQQYFRQKNIKIKKKQDPTQLQRSQNSISLHNVDSNIFDSQILLQKAQHKIQIQQNQQKSLCLRKSQTRQINRNNTSSKSEHLKPNTAQILFQFNIPQQQENSKIQNEQKKDLIMNKTVLSNFQNLKPDSRQQIKMKRSSSVIKFNENLSQNTPGTQSKTPRENMFYIGFQQNQIVKKIKVNQLLLNQQI</sequence>
<dbReference type="Proteomes" id="UP000689195">
    <property type="component" value="Unassembled WGS sequence"/>
</dbReference>
<name>A0A8S1SWL2_9CILI</name>
<comment type="caution">
    <text evidence="2">The sequence shown here is derived from an EMBL/GenBank/DDBJ whole genome shotgun (WGS) entry which is preliminary data.</text>
</comment>
<dbReference type="OrthoDB" id="309033at2759"/>
<proteinExistence type="predicted"/>
<evidence type="ECO:0000313" key="2">
    <source>
        <dbReference type="EMBL" id="CAD8142822.1"/>
    </source>
</evidence>
<organism evidence="2 3">
    <name type="scientific">Paramecium pentaurelia</name>
    <dbReference type="NCBI Taxonomy" id="43138"/>
    <lineage>
        <taxon>Eukaryota</taxon>
        <taxon>Sar</taxon>
        <taxon>Alveolata</taxon>
        <taxon>Ciliophora</taxon>
        <taxon>Intramacronucleata</taxon>
        <taxon>Oligohymenophorea</taxon>
        <taxon>Peniculida</taxon>
        <taxon>Parameciidae</taxon>
        <taxon>Paramecium</taxon>
    </lineage>
</organism>
<dbReference type="EMBL" id="CAJJDO010000011">
    <property type="protein sequence ID" value="CAD8142822.1"/>
    <property type="molecule type" value="Genomic_DNA"/>
</dbReference>
<reference evidence="2" key="1">
    <citation type="submission" date="2021-01" db="EMBL/GenBank/DDBJ databases">
        <authorList>
            <consortium name="Genoscope - CEA"/>
            <person name="William W."/>
        </authorList>
    </citation>
    <scope>NUCLEOTIDE SEQUENCE</scope>
</reference>
<evidence type="ECO:0000259" key="1">
    <source>
        <dbReference type="PROSITE" id="PS50042"/>
    </source>
</evidence>